<dbReference type="PANTHER" id="PTHR28255">
    <property type="match status" value="1"/>
</dbReference>
<dbReference type="Gene3D" id="3.30.450.150">
    <property type="entry name" value="Haem-degrading domain"/>
    <property type="match status" value="1"/>
</dbReference>
<dbReference type="GO" id="GO:0072380">
    <property type="term" value="C:TRC complex"/>
    <property type="evidence" value="ECO:0007669"/>
    <property type="project" value="TreeGrafter"/>
</dbReference>
<dbReference type="InterPro" id="IPR010371">
    <property type="entry name" value="YBR137W-like"/>
</dbReference>
<dbReference type="AlphaFoldDB" id="A0A6A5VR12"/>
<dbReference type="OrthoDB" id="2209940at2759"/>
<dbReference type="Pfam" id="PF03928">
    <property type="entry name" value="HbpS-like"/>
    <property type="match status" value="1"/>
</dbReference>
<name>A0A6A5VR12_9PLEO</name>
<proteinExistence type="predicted"/>
<dbReference type="Proteomes" id="UP000800036">
    <property type="component" value="Unassembled WGS sequence"/>
</dbReference>
<sequence>MTSSTSHEFKAPGGAPRDVDSILAQERASTLPFFNAALAYRLGTALHARLLPSPSPACIHISTVTSPPHVLFHAVTRDGTALDNDFWIQRKRNSVIRFGASTWRLHIKHDGGEEAFAKKVGGETRAGEYAIHGGGVPLFVRGVEWPVGVVVVSGLKQWDDHMVVVEELAELRRALEEEGGNERKED</sequence>
<dbReference type="InterPro" id="IPR038084">
    <property type="entry name" value="PduO/GlcC-like_sf"/>
</dbReference>
<dbReference type="InterPro" id="IPR005624">
    <property type="entry name" value="PduO/GlcC-like"/>
</dbReference>
<dbReference type="GO" id="GO:0006620">
    <property type="term" value="P:post-translational protein targeting to endoplasmic reticulum membrane"/>
    <property type="evidence" value="ECO:0007669"/>
    <property type="project" value="TreeGrafter"/>
</dbReference>
<keyword evidence="2" id="KW-1185">Reference proteome</keyword>
<organism evidence="1 2">
    <name type="scientific">Bimuria novae-zelandiae CBS 107.79</name>
    <dbReference type="NCBI Taxonomy" id="1447943"/>
    <lineage>
        <taxon>Eukaryota</taxon>
        <taxon>Fungi</taxon>
        <taxon>Dikarya</taxon>
        <taxon>Ascomycota</taxon>
        <taxon>Pezizomycotina</taxon>
        <taxon>Dothideomycetes</taxon>
        <taxon>Pleosporomycetidae</taxon>
        <taxon>Pleosporales</taxon>
        <taxon>Massarineae</taxon>
        <taxon>Didymosphaeriaceae</taxon>
        <taxon>Bimuria</taxon>
    </lineage>
</organism>
<protein>
    <recommendedName>
        <fullName evidence="3">DUF967 domain protein</fullName>
    </recommendedName>
</protein>
<evidence type="ECO:0000313" key="1">
    <source>
        <dbReference type="EMBL" id="KAF1980133.1"/>
    </source>
</evidence>
<dbReference type="EMBL" id="ML976656">
    <property type="protein sequence ID" value="KAF1980133.1"/>
    <property type="molecule type" value="Genomic_DNA"/>
</dbReference>
<dbReference type="SUPFAM" id="SSF143744">
    <property type="entry name" value="GlcG-like"/>
    <property type="match status" value="1"/>
</dbReference>
<gene>
    <name evidence="1" type="ORF">BU23DRAFT_548326</name>
</gene>
<evidence type="ECO:0008006" key="3">
    <source>
        <dbReference type="Google" id="ProtNLM"/>
    </source>
</evidence>
<accession>A0A6A5VR12</accession>
<reference evidence="1" key="1">
    <citation type="journal article" date="2020" name="Stud. Mycol.">
        <title>101 Dothideomycetes genomes: a test case for predicting lifestyles and emergence of pathogens.</title>
        <authorList>
            <person name="Haridas S."/>
            <person name="Albert R."/>
            <person name="Binder M."/>
            <person name="Bloem J."/>
            <person name="Labutti K."/>
            <person name="Salamov A."/>
            <person name="Andreopoulos B."/>
            <person name="Baker S."/>
            <person name="Barry K."/>
            <person name="Bills G."/>
            <person name="Bluhm B."/>
            <person name="Cannon C."/>
            <person name="Castanera R."/>
            <person name="Culley D."/>
            <person name="Daum C."/>
            <person name="Ezra D."/>
            <person name="Gonzalez J."/>
            <person name="Henrissat B."/>
            <person name="Kuo A."/>
            <person name="Liang C."/>
            <person name="Lipzen A."/>
            <person name="Lutzoni F."/>
            <person name="Magnuson J."/>
            <person name="Mondo S."/>
            <person name="Nolan M."/>
            <person name="Ohm R."/>
            <person name="Pangilinan J."/>
            <person name="Park H.-J."/>
            <person name="Ramirez L."/>
            <person name="Alfaro M."/>
            <person name="Sun H."/>
            <person name="Tritt A."/>
            <person name="Yoshinaga Y."/>
            <person name="Zwiers L.-H."/>
            <person name="Turgeon B."/>
            <person name="Goodwin S."/>
            <person name="Spatafora J."/>
            <person name="Crous P."/>
            <person name="Grigoriev I."/>
        </authorList>
    </citation>
    <scope>NUCLEOTIDE SEQUENCE</scope>
    <source>
        <strain evidence="1">CBS 107.79</strain>
    </source>
</reference>
<evidence type="ECO:0000313" key="2">
    <source>
        <dbReference type="Proteomes" id="UP000800036"/>
    </source>
</evidence>
<dbReference type="PANTHER" id="PTHR28255:SF1">
    <property type="entry name" value="UPF0303 PROTEIN YBR137W"/>
    <property type="match status" value="1"/>
</dbReference>